<evidence type="ECO:0000313" key="1">
    <source>
        <dbReference type="EMBL" id="UNH40871.1"/>
    </source>
</evidence>
<keyword evidence="1" id="KW-0614">Plasmid</keyword>
<geneLocation type="plasmid" evidence="1 2">
    <name>pW1-a</name>
</geneLocation>
<reference evidence="1" key="1">
    <citation type="submission" date="2022-03" db="EMBL/GenBank/DDBJ databases">
        <title>ESBL-producing Moellerella wisconsensis and Escherichia marmotae isolated from wild game meat.</title>
        <authorList>
            <person name="Biggel M."/>
        </authorList>
    </citation>
    <scope>NUCLEOTIDE SEQUENCE</scope>
    <source>
        <strain evidence="1">W1</strain>
    </source>
</reference>
<gene>
    <name evidence="1" type="ORF">MNY70_16830</name>
</gene>
<evidence type="ECO:0000313" key="2">
    <source>
        <dbReference type="Proteomes" id="UP000829420"/>
    </source>
</evidence>
<dbReference type="EMBL" id="CP093256">
    <property type="protein sequence ID" value="UNH40871.1"/>
    <property type="molecule type" value="Genomic_DNA"/>
</dbReference>
<proteinExistence type="predicted"/>
<keyword evidence="2" id="KW-1185">Reference proteome</keyword>
<name>A0ACD3YFQ6_9GAMM</name>
<accession>A0ACD3YFQ6</accession>
<organism evidence="1 2">
    <name type="scientific">Moellerella wisconsensis</name>
    <dbReference type="NCBI Taxonomy" id="158849"/>
    <lineage>
        <taxon>Bacteria</taxon>
        <taxon>Pseudomonadati</taxon>
        <taxon>Pseudomonadota</taxon>
        <taxon>Gammaproteobacteria</taxon>
        <taxon>Enterobacterales</taxon>
        <taxon>Morganellaceae</taxon>
        <taxon>Moellerella</taxon>
    </lineage>
</organism>
<dbReference type="Proteomes" id="UP000829420">
    <property type="component" value="Plasmid pW1-a"/>
</dbReference>
<sequence length="233" mass="24910">MSLARDGVGYIGIHCGKNQEAARHVVTELRALNVEADIFTADFGNNAEQAALGLWEAFYNRLKDKGYNGVDILINCAGIAPSTSLIETTLNDYQAVMSVNVEAPFFLLKAAAPHINTGGRVINVSTVLTRVSDPQRAIYAASKGAINTLTLSLATEFEKRNITVNAIAPGVVDTDMNSGWLHAEEAQKIASGFSVFSRVGKTEDIADVVSFLASDRSRWITGQVIDTSGGSCI</sequence>
<protein>
    <submittedName>
        <fullName evidence="1">SDR family oxidoreductase</fullName>
    </submittedName>
</protein>